<evidence type="ECO:0000313" key="1">
    <source>
        <dbReference type="EMBL" id="KHN86083.1"/>
    </source>
</evidence>
<organism evidence="1 2">
    <name type="scientific">Toxocara canis</name>
    <name type="common">Canine roundworm</name>
    <dbReference type="NCBI Taxonomy" id="6265"/>
    <lineage>
        <taxon>Eukaryota</taxon>
        <taxon>Metazoa</taxon>
        <taxon>Ecdysozoa</taxon>
        <taxon>Nematoda</taxon>
        <taxon>Chromadorea</taxon>
        <taxon>Rhabditida</taxon>
        <taxon>Spirurina</taxon>
        <taxon>Ascaridomorpha</taxon>
        <taxon>Ascaridoidea</taxon>
        <taxon>Toxocaridae</taxon>
        <taxon>Toxocara</taxon>
    </lineage>
</organism>
<evidence type="ECO:0000313" key="2">
    <source>
        <dbReference type="Proteomes" id="UP000031036"/>
    </source>
</evidence>
<name>A0A0B2VWM8_TOXCA</name>
<dbReference type="AlphaFoldDB" id="A0A0B2VWM8"/>
<protein>
    <submittedName>
        <fullName evidence="1">Uncharacterized protein</fullName>
    </submittedName>
</protein>
<dbReference type="Proteomes" id="UP000031036">
    <property type="component" value="Unassembled WGS sequence"/>
</dbReference>
<accession>A0A0B2VWM8</accession>
<proteinExistence type="predicted"/>
<sequence>MIFAKTATDDRTTMSYDVEAHLIDTHRSRIQTKIAQCHITKTTAIKLRRHSNTVDAPDLSGLKQDYNGVSCSETGRSVMLYNITECSVMLCNRIECHVV</sequence>
<comment type="caution">
    <text evidence="1">The sequence shown here is derived from an EMBL/GenBank/DDBJ whole genome shotgun (WGS) entry which is preliminary data.</text>
</comment>
<reference evidence="1 2" key="1">
    <citation type="submission" date="2014-11" db="EMBL/GenBank/DDBJ databases">
        <title>Genetic blueprint of the zoonotic pathogen Toxocara canis.</title>
        <authorList>
            <person name="Zhu X.-Q."/>
            <person name="Korhonen P.K."/>
            <person name="Cai H."/>
            <person name="Young N.D."/>
            <person name="Nejsum P."/>
            <person name="von Samson-Himmelstjerna G."/>
            <person name="Boag P.R."/>
            <person name="Tan P."/>
            <person name="Li Q."/>
            <person name="Min J."/>
            <person name="Yang Y."/>
            <person name="Wang X."/>
            <person name="Fang X."/>
            <person name="Hall R.S."/>
            <person name="Hofmann A."/>
            <person name="Sternberg P.W."/>
            <person name="Jex A.R."/>
            <person name="Gasser R.B."/>
        </authorList>
    </citation>
    <scope>NUCLEOTIDE SEQUENCE [LARGE SCALE GENOMIC DNA]</scope>
    <source>
        <strain evidence="1">PN_DK_2014</strain>
    </source>
</reference>
<dbReference type="EMBL" id="JPKZ01000646">
    <property type="protein sequence ID" value="KHN86083.1"/>
    <property type="molecule type" value="Genomic_DNA"/>
</dbReference>
<keyword evidence="2" id="KW-1185">Reference proteome</keyword>
<gene>
    <name evidence="1" type="ORF">Tcan_17809</name>
</gene>